<sequence>MVEDKFELTYGATTIAVERFTIGKTIAYKAVFSSKRPPLVLTRATNFELGKFWTSIPEGRQKEAEGVGEMIEDYLLKKQKD</sequence>
<name>A0ABV8PTZ9_9BACT</name>
<organism evidence="1 2">
    <name type="scientific">Parasediminibacterium paludis</name>
    <dbReference type="NCBI Taxonomy" id="908966"/>
    <lineage>
        <taxon>Bacteria</taxon>
        <taxon>Pseudomonadati</taxon>
        <taxon>Bacteroidota</taxon>
        <taxon>Chitinophagia</taxon>
        <taxon>Chitinophagales</taxon>
        <taxon>Chitinophagaceae</taxon>
        <taxon>Parasediminibacterium</taxon>
    </lineage>
</organism>
<dbReference type="Proteomes" id="UP001595906">
    <property type="component" value="Unassembled WGS sequence"/>
</dbReference>
<protein>
    <submittedName>
        <fullName evidence="1">Uncharacterized protein</fullName>
    </submittedName>
</protein>
<keyword evidence="2" id="KW-1185">Reference proteome</keyword>
<evidence type="ECO:0000313" key="1">
    <source>
        <dbReference type="EMBL" id="MFC4231497.1"/>
    </source>
</evidence>
<gene>
    <name evidence="1" type="ORF">ACFOW1_06335</name>
</gene>
<dbReference type="EMBL" id="JBHSDC010000008">
    <property type="protein sequence ID" value="MFC4231497.1"/>
    <property type="molecule type" value="Genomic_DNA"/>
</dbReference>
<dbReference type="RefSeq" id="WP_379012992.1">
    <property type="nucleotide sequence ID" value="NZ_JBHSDC010000008.1"/>
</dbReference>
<reference evidence="2" key="1">
    <citation type="journal article" date="2019" name="Int. J. Syst. Evol. Microbiol.">
        <title>The Global Catalogue of Microorganisms (GCM) 10K type strain sequencing project: providing services to taxonomists for standard genome sequencing and annotation.</title>
        <authorList>
            <consortium name="The Broad Institute Genomics Platform"/>
            <consortium name="The Broad Institute Genome Sequencing Center for Infectious Disease"/>
            <person name="Wu L."/>
            <person name="Ma J."/>
        </authorList>
    </citation>
    <scope>NUCLEOTIDE SEQUENCE [LARGE SCALE GENOMIC DNA]</scope>
    <source>
        <strain evidence="2">CECT 8010</strain>
    </source>
</reference>
<proteinExistence type="predicted"/>
<evidence type="ECO:0000313" key="2">
    <source>
        <dbReference type="Proteomes" id="UP001595906"/>
    </source>
</evidence>
<comment type="caution">
    <text evidence="1">The sequence shown here is derived from an EMBL/GenBank/DDBJ whole genome shotgun (WGS) entry which is preliminary data.</text>
</comment>
<accession>A0ABV8PTZ9</accession>